<dbReference type="VEuPathDB" id="FungiDB:HpaG812980"/>
<keyword evidence="2" id="KW-1185">Reference proteome</keyword>
<sequence length="58" mass="6044">MCAVGASTLQALPDIISPSVTVTDSACTVSICNVELDACTSRTTCSSKKRDDLVKCAY</sequence>
<accession>M4C1N0</accession>
<dbReference type="HOGENOM" id="CLU_2983168_0_0_1"/>
<reference evidence="1" key="2">
    <citation type="submission" date="2015-06" db="UniProtKB">
        <authorList>
            <consortium name="EnsemblProtists"/>
        </authorList>
    </citation>
    <scope>IDENTIFICATION</scope>
    <source>
        <strain evidence="1">Emoy2</strain>
    </source>
</reference>
<organism evidence="1 2">
    <name type="scientific">Hyaloperonospora arabidopsidis (strain Emoy2)</name>
    <name type="common">Downy mildew agent</name>
    <name type="synonym">Peronospora arabidopsidis</name>
    <dbReference type="NCBI Taxonomy" id="559515"/>
    <lineage>
        <taxon>Eukaryota</taxon>
        <taxon>Sar</taxon>
        <taxon>Stramenopiles</taxon>
        <taxon>Oomycota</taxon>
        <taxon>Peronosporomycetes</taxon>
        <taxon>Peronosporales</taxon>
        <taxon>Peronosporaceae</taxon>
        <taxon>Hyaloperonospora</taxon>
    </lineage>
</organism>
<proteinExistence type="predicted"/>
<dbReference type="AlphaFoldDB" id="M4C1N0"/>
<evidence type="ECO:0000313" key="2">
    <source>
        <dbReference type="Proteomes" id="UP000011713"/>
    </source>
</evidence>
<name>M4C1N0_HYAAE</name>
<dbReference type="EMBL" id="JH598100">
    <property type="status" value="NOT_ANNOTATED_CDS"/>
    <property type="molecule type" value="Genomic_DNA"/>
</dbReference>
<dbReference type="Proteomes" id="UP000011713">
    <property type="component" value="Unassembled WGS sequence"/>
</dbReference>
<dbReference type="EnsemblProtists" id="HpaT812980">
    <property type="protein sequence ID" value="HpaP812980"/>
    <property type="gene ID" value="HpaG812980"/>
</dbReference>
<evidence type="ECO:0000313" key="1">
    <source>
        <dbReference type="EnsemblProtists" id="HpaP812980"/>
    </source>
</evidence>
<protein>
    <submittedName>
        <fullName evidence="1">Uncharacterized protein</fullName>
    </submittedName>
</protein>
<reference evidence="2" key="1">
    <citation type="journal article" date="2010" name="Science">
        <title>Signatures of adaptation to obligate biotrophy in the Hyaloperonospora arabidopsidis genome.</title>
        <authorList>
            <person name="Baxter L."/>
            <person name="Tripathy S."/>
            <person name="Ishaque N."/>
            <person name="Boot N."/>
            <person name="Cabral A."/>
            <person name="Kemen E."/>
            <person name="Thines M."/>
            <person name="Ah-Fong A."/>
            <person name="Anderson R."/>
            <person name="Badejoko W."/>
            <person name="Bittner-Eddy P."/>
            <person name="Boore J.L."/>
            <person name="Chibucos M.C."/>
            <person name="Coates M."/>
            <person name="Dehal P."/>
            <person name="Delehaunty K."/>
            <person name="Dong S."/>
            <person name="Downton P."/>
            <person name="Dumas B."/>
            <person name="Fabro G."/>
            <person name="Fronick C."/>
            <person name="Fuerstenberg S.I."/>
            <person name="Fulton L."/>
            <person name="Gaulin E."/>
            <person name="Govers F."/>
            <person name="Hughes L."/>
            <person name="Humphray S."/>
            <person name="Jiang R.H."/>
            <person name="Judelson H."/>
            <person name="Kamoun S."/>
            <person name="Kyung K."/>
            <person name="Meijer H."/>
            <person name="Minx P."/>
            <person name="Morris P."/>
            <person name="Nelson J."/>
            <person name="Phuntumart V."/>
            <person name="Qutob D."/>
            <person name="Rehmany A."/>
            <person name="Rougon-Cardoso A."/>
            <person name="Ryden P."/>
            <person name="Torto-Alalibo T."/>
            <person name="Studholme D."/>
            <person name="Wang Y."/>
            <person name="Win J."/>
            <person name="Wood J."/>
            <person name="Clifton S.W."/>
            <person name="Rogers J."/>
            <person name="Van den Ackerveken G."/>
            <person name="Jones J.D."/>
            <person name="McDowell J.M."/>
            <person name="Beynon J."/>
            <person name="Tyler B.M."/>
        </authorList>
    </citation>
    <scope>NUCLEOTIDE SEQUENCE [LARGE SCALE GENOMIC DNA]</scope>
    <source>
        <strain evidence="2">Emoy2</strain>
    </source>
</reference>
<dbReference type="InParanoid" id="M4C1N0"/>